<dbReference type="Gene3D" id="3.30.1870.10">
    <property type="entry name" value="EreA-like, domain 2"/>
    <property type="match status" value="1"/>
</dbReference>
<proteinExistence type="predicted"/>
<protein>
    <submittedName>
        <fullName evidence="1">Erythromycin esterase-like protein</fullName>
    </submittedName>
</protein>
<dbReference type="PANTHER" id="PTHR31299">
    <property type="entry name" value="ESTERASE, PUTATIVE (AFU_ORTHOLOGUE AFUA_1G05850)-RELATED"/>
    <property type="match status" value="1"/>
</dbReference>
<dbReference type="EMBL" id="JAGIOO010000001">
    <property type="protein sequence ID" value="MBP2471655.1"/>
    <property type="molecule type" value="Genomic_DNA"/>
</dbReference>
<evidence type="ECO:0000313" key="2">
    <source>
        <dbReference type="Proteomes" id="UP001519363"/>
    </source>
</evidence>
<keyword evidence="2" id="KW-1185">Reference proteome</keyword>
<dbReference type="InterPro" id="IPR007815">
    <property type="entry name" value="Emycin_Estase"/>
</dbReference>
<dbReference type="CDD" id="cd14728">
    <property type="entry name" value="Ere-like"/>
    <property type="match status" value="1"/>
</dbReference>
<organism evidence="1 2">
    <name type="scientific">Crossiella equi</name>
    <dbReference type="NCBI Taxonomy" id="130796"/>
    <lineage>
        <taxon>Bacteria</taxon>
        <taxon>Bacillati</taxon>
        <taxon>Actinomycetota</taxon>
        <taxon>Actinomycetes</taxon>
        <taxon>Pseudonocardiales</taxon>
        <taxon>Pseudonocardiaceae</taxon>
        <taxon>Crossiella</taxon>
    </lineage>
</organism>
<dbReference type="RefSeq" id="WP_086788017.1">
    <property type="nucleotide sequence ID" value="NZ_JAGIOO010000001.1"/>
</dbReference>
<gene>
    <name evidence="1" type="ORF">JOF53_000527</name>
</gene>
<dbReference type="Proteomes" id="UP001519363">
    <property type="component" value="Unassembled WGS sequence"/>
</dbReference>
<sequence>MSQDIQTFLSPTCELLGLGEPTHQVPATLWARNELFARLVDAGFRSIALESCHVAGLTVNDWVHGGPGELAEVARQGITHTWGSLPGNLALMAWMREYNQTRAPEDRLSFHGFDGPLENPNAASPRRYLEHARDYLGQPQDIAGLAGDDHRWDRAEAVLDHTQSPGESADAAALRVIAEDLWLDLHRRLPELVEATSLAAWRRARTHLAAGIDLLNYHRKAALPGTVGERVGLLLGLRAMIMTRNLAAVRETEAHRGPTLVFAHNAHLQRNPSTWHLAGFDIRWHGTGAMLTHLLGERYTFLAGSLGRYAPIGLGTPGPGTFEGELQGQVTDWGVLKPVTARRRTDTEAAQGFFPLEQELLDGADGVLHIADGAWGDPA</sequence>
<accession>A0ABS5A7I0</accession>
<dbReference type="PANTHER" id="PTHR31299:SF0">
    <property type="entry name" value="ESTERASE, PUTATIVE (AFU_ORTHOLOGUE AFUA_1G05850)-RELATED"/>
    <property type="match status" value="1"/>
</dbReference>
<name>A0ABS5A7I0_9PSEU</name>
<dbReference type="SUPFAM" id="SSF159501">
    <property type="entry name" value="EreA/ChaN-like"/>
    <property type="match status" value="1"/>
</dbReference>
<dbReference type="InterPro" id="IPR052036">
    <property type="entry name" value="Hydrolase/PRTase-associated"/>
</dbReference>
<evidence type="ECO:0000313" key="1">
    <source>
        <dbReference type="EMBL" id="MBP2471655.1"/>
    </source>
</evidence>
<comment type="caution">
    <text evidence="1">The sequence shown here is derived from an EMBL/GenBank/DDBJ whole genome shotgun (WGS) entry which is preliminary data.</text>
</comment>
<reference evidence="1 2" key="1">
    <citation type="submission" date="2021-03" db="EMBL/GenBank/DDBJ databases">
        <title>Sequencing the genomes of 1000 actinobacteria strains.</title>
        <authorList>
            <person name="Klenk H.-P."/>
        </authorList>
    </citation>
    <scope>NUCLEOTIDE SEQUENCE [LARGE SCALE GENOMIC DNA]</scope>
    <source>
        <strain evidence="1 2">DSM 44580</strain>
    </source>
</reference>
<dbReference type="Pfam" id="PF05139">
    <property type="entry name" value="Erythro_esteras"/>
    <property type="match status" value="1"/>
</dbReference>